<evidence type="ECO:0000313" key="3">
    <source>
        <dbReference type="EMBL" id="PWG59044.1"/>
    </source>
</evidence>
<feature type="region of interest" description="Disordered" evidence="1">
    <location>
        <begin position="82"/>
        <end position="219"/>
    </location>
</feature>
<keyword evidence="2" id="KW-1133">Transmembrane helix</keyword>
<gene>
    <name evidence="3" type="ORF">DF200_09615</name>
</gene>
<protein>
    <submittedName>
        <fullName evidence="3">Uncharacterized protein</fullName>
    </submittedName>
</protein>
<accession>A0A2U2MQC2</accession>
<feature type="region of interest" description="Disordered" evidence="1">
    <location>
        <begin position="546"/>
        <end position="592"/>
    </location>
</feature>
<feature type="compositionally biased region" description="Basic and acidic residues" evidence="1">
    <location>
        <begin position="98"/>
        <end position="113"/>
    </location>
</feature>
<keyword evidence="2" id="KW-0812">Transmembrane</keyword>
<feature type="compositionally biased region" description="Acidic residues" evidence="1">
    <location>
        <begin position="447"/>
        <end position="456"/>
    </location>
</feature>
<feature type="region of interest" description="Disordered" evidence="1">
    <location>
        <begin position="330"/>
        <end position="350"/>
    </location>
</feature>
<feature type="region of interest" description="Disordered" evidence="1">
    <location>
        <begin position="438"/>
        <end position="512"/>
    </location>
</feature>
<feature type="region of interest" description="Disordered" evidence="1">
    <location>
        <begin position="1"/>
        <end position="69"/>
    </location>
</feature>
<feature type="compositionally biased region" description="Basic and acidic residues" evidence="1">
    <location>
        <begin position="1"/>
        <end position="13"/>
    </location>
</feature>
<dbReference type="EMBL" id="QFFN01000043">
    <property type="protein sequence ID" value="PWG59044.1"/>
    <property type="molecule type" value="Genomic_DNA"/>
</dbReference>
<dbReference type="Proteomes" id="UP000245753">
    <property type="component" value="Unassembled WGS sequence"/>
</dbReference>
<name>A0A2U2MQC2_9BIFI</name>
<feature type="compositionally biased region" description="Basic and acidic residues" evidence="1">
    <location>
        <begin position="207"/>
        <end position="216"/>
    </location>
</feature>
<feature type="transmembrane region" description="Helical" evidence="2">
    <location>
        <begin position="229"/>
        <end position="248"/>
    </location>
</feature>
<organism evidence="3 4">
    <name type="scientific">Bifidobacterium catulorum</name>
    <dbReference type="NCBI Taxonomy" id="1630173"/>
    <lineage>
        <taxon>Bacteria</taxon>
        <taxon>Bacillati</taxon>
        <taxon>Actinomycetota</taxon>
        <taxon>Actinomycetes</taxon>
        <taxon>Bifidobacteriales</taxon>
        <taxon>Bifidobacteriaceae</taxon>
        <taxon>Bifidobacterium</taxon>
    </lineage>
</organism>
<feature type="compositionally biased region" description="Basic and acidic residues" evidence="1">
    <location>
        <begin position="563"/>
        <end position="592"/>
    </location>
</feature>
<comment type="caution">
    <text evidence="3">The sequence shown here is derived from an EMBL/GenBank/DDBJ whole genome shotgun (WGS) entry which is preliminary data.</text>
</comment>
<reference evidence="3 4" key="1">
    <citation type="journal article" date="2018" name="Int. J. Syst. Evol. Microbiol.">
        <title>Bifidobacterium catulorum sp. nov., a novel taxon from the faeces of the baby common marmoset (Callithrix jacchus).</title>
        <authorList>
            <person name="Modesto M."/>
            <person name="Michelini S."/>
            <person name="Oki K."/>
            <person name="Biavati B."/>
            <person name="Watanabe K."/>
            <person name="Mattarelli P."/>
        </authorList>
    </citation>
    <scope>NUCLEOTIDE SEQUENCE [LARGE SCALE GENOMIC DNA]</scope>
    <source>
        <strain evidence="3 4">MRM 8.19</strain>
    </source>
</reference>
<sequence length="592" mass="63359">MADDGKTTADHAVHASNAPKTENRAAAWAASSEPIPTPPANNPYDDRRPAAETAVLKPLGPQEDADDIDDIGNDLFALVSRKARRDQQTQNAVAKTDAAVKTDADESKTEMTKATETNAAGNRNDDADETATRVIDSKTTPSSEAATEVFAPIDATPKDKPANGLAGLVGTVGGHTDDDHDGHDDDADESEAAKNAESEPTDEEHDDEKHADEEHAARRRKRHVMITRGILTPLFGLLAVAAFVFGGLNMTIWKPNPNVDVSTGTIGTAYIVTDPGVLALADNTVKLAAKADSASQVCMAVASPRDATGWLAGQTYTRVTQMQTWQKFATQQSAEQAGEGQNGDASSESAVAFQDSDMWDSVQCGQGTATMQWKGDGGDRVVIVTATGSDGTAASGIDFSMSWTRAQVPDYATPCFFVGGLLVLLAILTASIFSIEAHRRRKKTVEPEPEPEPEPDPDGKPHWMHPGAEPPAPSERDRRRNRRNARRGSRRHTRRYEERHAQEEQAQDNGPEVLDVTSVNLLQQNTPSVSNDELQAYFARLAAENAANDNAANDNAVANDGNGDGRDHDGNGEADGNREADGNDDKANKEGK</sequence>
<evidence type="ECO:0000256" key="2">
    <source>
        <dbReference type="SAM" id="Phobius"/>
    </source>
</evidence>
<feature type="transmembrane region" description="Helical" evidence="2">
    <location>
        <begin position="411"/>
        <end position="433"/>
    </location>
</feature>
<evidence type="ECO:0000256" key="1">
    <source>
        <dbReference type="SAM" id="MobiDB-lite"/>
    </source>
</evidence>
<feature type="compositionally biased region" description="Low complexity" evidence="1">
    <location>
        <begin position="546"/>
        <end position="561"/>
    </location>
</feature>
<dbReference type="AlphaFoldDB" id="A0A2U2MQC2"/>
<feature type="compositionally biased region" description="Basic residues" evidence="1">
    <location>
        <begin position="479"/>
        <end position="494"/>
    </location>
</feature>
<keyword evidence="2" id="KW-0472">Membrane</keyword>
<evidence type="ECO:0000313" key="4">
    <source>
        <dbReference type="Proteomes" id="UP000245753"/>
    </source>
</evidence>
<keyword evidence="4" id="KW-1185">Reference proteome</keyword>
<proteinExistence type="predicted"/>